<name>A0AAD7JQ89_9AGAR</name>
<proteinExistence type="predicted"/>
<feature type="region of interest" description="Disordered" evidence="1">
    <location>
        <begin position="369"/>
        <end position="409"/>
    </location>
</feature>
<evidence type="ECO:0000313" key="3">
    <source>
        <dbReference type="Proteomes" id="UP001215598"/>
    </source>
</evidence>
<organism evidence="2 3">
    <name type="scientific">Mycena metata</name>
    <dbReference type="NCBI Taxonomy" id="1033252"/>
    <lineage>
        <taxon>Eukaryota</taxon>
        <taxon>Fungi</taxon>
        <taxon>Dikarya</taxon>
        <taxon>Basidiomycota</taxon>
        <taxon>Agaricomycotina</taxon>
        <taxon>Agaricomycetes</taxon>
        <taxon>Agaricomycetidae</taxon>
        <taxon>Agaricales</taxon>
        <taxon>Marasmiineae</taxon>
        <taxon>Mycenaceae</taxon>
        <taxon>Mycena</taxon>
    </lineage>
</organism>
<keyword evidence="3" id="KW-1185">Reference proteome</keyword>
<feature type="compositionally biased region" description="Low complexity" evidence="1">
    <location>
        <begin position="389"/>
        <end position="409"/>
    </location>
</feature>
<sequence length="476" mass="50726">MDNRNLQYMKVHDSRTQLAERLERTQAAYNELGAHFETLSTAYSKLVDAVSDKLQRPSITAPSSASSTDLVATMDTKDHLRLLKRADYNEVEYWTEEEYLKETLQGGKRLTDDENVMYWFVQRQDGSIVEGSFGSATLERREFARSQLLCQRDVLPVSGAVSLSYTNSNTKAEPEVLDNAAAAVIAGDSKRPAADSPNEEPAPKKLKQMSKSKVKSKPRSGAPTGAPLPSVSALAPLPKSLSHGTDLPPIPASFSSDVAAKPSTPDTVPSVSSSSSAVSAALPPATAVPSTVTPSLPALPAAAPPTTAATPSPVTISTPAIPDLVSSIPSAVQPTVAATQVPPATGLTVNSPLAYLGEPAGPTTRAEFIEKTANKDAKKDAKAKEHTNSSKSSEGGTESKPVTKMTWLRTTTSTTTRNICLKHYIKKVGKVMKAVFDKYYSDLSEEARKNIVKAGTGDTGTGDGGRRKIRCRETIK</sequence>
<dbReference type="EMBL" id="JARKIB010000022">
    <property type="protein sequence ID" value="KAJ7767200.1"/>
    <property type="molecule type" value="Genomic_DNA"/>
</dbReference>
<gene>
    <name evidence="2" type="ORF">B0H16DRAFT_1716831</name>
</gene>
<dbReference type="AlphaFoldDB" id="A0AAD7JQ89"/>
<evidence type="ECO:0000313" key="2">
    <source>
        <dbReference type="EMBL" id="KAJ7767200.1"/>
    </source>
</evidence>
<reference evidence="2" key="1">
    <citation type="submission" date="2023-03" db="EMBL/GenBank/DDBJ databases">
        <title>Massive genome expansion in bonnet fungi (Mycena s.s.) driven by repeated elements and novel gene families across ecological guilds.</title>
        <authorList>
            <consortium name="Lawrence Berkeley National Laboratory"/>
            <person name="Harder C.B."/>
            <person name="Miyauchi S."/>
            <person name="Viragh M."/>
            <person name="Kuo A."/>
            <person name="Thoen E."/>
            <person name="Andreopoulos B."/>
            <person name="Lu D."/>
            <person name="Skrede I."/>
            <person name="Drula E."/>
            <person name="Henrissat B."/>
            <person name="Morin E."/>
            <person name="Kohler A."/>
            <person name="Barry K."/>
            <person name="LaButti K."/>
            <person name="Morin E."/>
            <person name="Salamov A."/>
            <person name="Lipzen A."/>
            <person name="Mereny Z."/>
            <person name="Hegedus B."/>
            <person name="Baldrian P."/>
            <person name="Stursova M."/>
            <person name="Weitz H."/>
            <person name="Taylor A."/>
            <person name="Grigoriev I.V."/>
            <person name="Nagy L.G."/>
            <person name="Martin F."/>
            <person name="Kauserud H."/>
        </authorList>
    </citation>
    <scope>NUCLEOTIDE SEQUENCE</scope>
    <source>
        <strain evidence="2">CBHHK182m</strain>
    </source>
</reference>
<evidence type="ECO:0000256" key="1">
    <source>
        <dbReference type="SAM" id="MobiDB-lite"/>
    </source>
</evidence>
<feature type="compositionally biased region" description="Basic and acidic residues" evidence="1">
    <location>
        <begin position="369"/>
        <end position="388"/>
    </location>
</feature>
<feature type="compositionally biased region" description="Low complexity" evidence="1">
    <location>
        <begin position="262"/>
        <end position="321"/>
    </location>
</feature>
<feature type="region of interest" description="Disordered" evidence="1">
    <location>
        <begin position="188"/>
        <end position="321"/>
    </location>
</feature>
<feature type="compositionally biased region" description="Low complexity" evidence="1">
    <location>
        <begin position="227"/>
        <end position="242"/>
    </location>
</feature>
<comment type="caution">
    <text evidence="2">The sequence shown here is derived from an EMBL/GenBank/DDBJ whole genome shotgun (WGS) entry which is preliminary data.</text>
</comment>
<accession>A0AAD7JQ89</accession>
<feature type="compositionally biased region" description="Basic residues" evidence="1">
    <location>
        <begin position="204"/>
        <end position="218"/>
    </location>
</feature>
<protein>
    <submittedName>
        <fullName evidence="2">Uncharacterized protein</fullName>
    </submittedName>
</protein>
<dbReference type="Proteomes" id="UP001215598">
    <property type="component" value="Unassembled WGS sequence"/>
</dbReference>